<dbReference type="AlphaFoldDB" id="A0A081BUZ7"/>
<name>A0A081BUZ7_VECG1</name>
<organism evidence="1">
    <name type="scientific">Vecturithrix granuli</name>
    <dbReference type="NCBI Taxonomy" id="1499967"/>
    <lineage>
        <taxon>Bacteria</taxon>
        <taxon>Candidatus Moduliflexota</taxon>
        <taxon>Candidatus Vecturitrichia</taxon>
        <taxon>Candidatus Vecturitrichales</taxon>
        <taxon>Candidatus Vecturitrichaceae</taxon>
        <taxon>Candidatus Vecturithrix</taxon>
    </lineage>
</organism>
<proteinExistence type="predicted"/>
<dbReference type="HOGENOM" id="CLU_1727744_0_0_0"/>
<keyword evidence="2" id="KW-1185">Reference proteome</keyword>
<reference evidence="1" key="1">
    <citation type="journal article" date="2015" name="PeerJ">
        <title>First genomic representation of candidate bacterial phylum KSB3 points to enhanced environmental sensing as a trigger of wastewater bulking.</title>
        <authorList>
            <person name="Sekiguchi Y."/>
            <person name="Ohashi A."/>
            <person name="Parks D.H."/>
            <person name="Yamauchi T."/>
            <person name="Tyson G.W."/>
            <person name="Hugenholtz P."/>
        </authorList>
    </citation>
    <scope>NUCLEOTIDE SEQUENCE [LARGE SCALE GENOMIC DNA]</scope>
</reference>
<protein>
    <submittedName>
        <fullName evidence="1">Uncharacterized protein</fullName>
    </submittedName>
</protein>
<evidence type="ECO:0000313" key="1">
    <source>
        <dbReference type="EMBL" id="GAK56152.1"/>
    </source>
</evidence>
<evidence type="ECO:0000313" key="2">
    <source>
        <dbReference type="Proteomes" id="UP000030661"/>
    </source>
</evidence>
<dbReference type="Proteomes" id="UP000030661">
    <property type="component" value="Unassembled WGS sequence"/>
</dbReference>
<accession>A0A081BUZ7</accession>
<dbReference type="EMBL" id="DF820464">
    <property type="protein sequence ID" value="GAK56152.1"/>
    <property type="molecule type" value="Genomic_DNA"/>
</dbReference>
<sequence>MLMKEGGKPHESAAINAFLERVWATGLPVLNCANIIICFENYFKALLLLNKFIIHQVNRCHPTYDKAFRPLSNKQNDRPLLQTYLESEVSQITLFPEPNNGIYQSLVETTIPFRTLTKTSYQQVYGLPGELYDILSQLNQQRKSLLRTMTT</sequence>
<dbReference type="STRING" id="1499967.U27_03114"/>
<gene>
    <name evidence="1" type="ORF">U27_03114</name>
</gene>